<dbReference type="PANTHER" id="PTHR48153:SF4">
    <property type="entry name" value="UBIQUITIN CARBOXYL-TERMINAL HYDROLASE MUG105"/>
    <property type="match status" value="1"/>
</dbReference>
<dbReference type="PANTHER" id="PTHR48153">
    <property type="entry name" value="UFM1-SPECIFIC PROTEASE 2"/>
    <property type="match status" value="1"/>
</dbReference>
<evidence type="ECO:0000313" key="3">
    <source>
        <dbReference type="EMBL" id="CAA7392035.1"/>
    </source>
</evidence>
<evidence type="ECO:0000259" key="2">
    <source>
        <dbReference type="Pfam" id="PF07910"/>
    </source>
</evidence>
<dbReference type="InterPro" id="IPR012462">
    <property type="entry name" value="UFSP1/2_DUB_cat"/>
</dbReference>
<dbReference type="EMBL" id="LR746265">
    <property type="protein sequence ID" value="CAA7392035.1"/>
    <property type="molecule type" value="Genomic_DNA"/>
</dbReference>
<protein>
    <recommendedName>
        <fullName evidence="2">UFSP1/2/DUB catalytic domain-containing protein</fullName>
    </recommendedName>
</protein>
<gene>
    <name evidence="3" type="ORF">SI8410_02003225</name>
</gene>
<feature type="domain" description="UFSP1/2/DUB catalytic" evidence="2">
    <location>
        <begin position="125"/>
        <end position="394"/>
    </location>
</feature>
<dbReference type="GO" id="GO:0019783">
    <property type="term" value="F:ubiquitin-like protein peptidase activity"/>
    <property type="evidence" value="ECO:0007669"/>
    <property type="project" value="TreeGrafter"/>
</dbReference>
<sequence length="419" mass="47079">MSSSCPFCHLNIPLAQLERHANKHLEEDELARDMDLAQKIALAPPSPPHKDQAVEVTASFGDSSKISTKCNISRNCKPRLDKYSISFIVSSQTRGSFHKVEGGLMMLLSRCLDMESDNVKSVICGYVDHFQSTEIEDFGWGCGWRNIQMLSSHLLMERQEAKEVIFGGSGFVPDIPSLQRWLELAWERGFDGLGAKSFNYKIAGSRKWIGATECATLFRFFGLRARIIDFDGELVKSSESSADLGKKAKRKEKDVHGPMDKFLLHTVMHDKSRHASHVSGKTDSGNCLRKTNGPQVLVDWVWNYFNSGVSGQCSHQVSISEKMPLYFQHNGHSRTIVGIQVKKGTQGMPDVYNLLVLDPSQAPALERSLLEKKGWQQLIKRGLHTLKKTQYQLCFVDIGIAHGEEIERMKLLDSVLIKI</sequence>
<accession>A0A7I8K6M9</accession>
<reference evidence="3" key="1">
    <citation type="submission" date="2020-02" db="EMBL/GenBank/DDBJ databases">
        <authorList>
            <person name="Scholz U."/>
            <person name="Mascher M."/>
            <person name="Fiebig A."/>
        </authorList>
    </citation>
    <scope>NUCLEOTIDE SEQUENCE</scope>
</reference>
<dbReference type="Proteomes" id="UP000663760">
    <property type="component" value="Chromosome 2"/>
</dbReference>
<dbReference type="OrthoDB" id="288987at2759"/>
<dbReference type="Pfam" id="PF07910">
    <property type="entry name" value="Peptidase_C78"/>
    <property type="match status" value="1"/>
</dbReference>
<dbReference type="Gene3D" id="3.90.70.130">
    <property type="match status" value="1"/>
</dbReference>
<keyword evidence="4" id="KW-1185">Reference proteome</keyword>
<name>A0A7I8K6M9_SPIIN</name>
<dbReference type="AlphaFoldDB" id="A0A7I8K6M9"/>
<evidence type="ECO:0000313" key="4">
    <source>
        <dbReference type="Proteomes" id="UP000663760"/>
    </source>
</evidence>
<proteinExistence type="predicted"/>
<organism evidence="3 4">
    <name type="scientific">Spirodela intermedia</name>
    <name type="common">Intermediate duckweed</name>
    <dbReference type="NCBI Taxonomy" id="51605"/>
    <lineage>
        <taxon>Eukaryota</taxon>
        <taxon>Viridiplantae</taxon>
        <taxon>Streptophyta</taxon>
        <taxon>Embryophyta</taxon>
        <taxon>Tracheophyta</taxon>
        <taxon>Spermatophyta</taxon>
        <taxon>Magnoliopsida</taxon>
        <taxon>Liliopsida</taxon>
        <taxon>Araceae</taxon>
        <taxon>Lemnoideae</taxon>
        <taxon>Spirodela</taxon>
    </lineage>
</organism>
<evidence type="ECO:0000256" key="1">
    <source>
        <dbReference type="ARBA" id="ARBA00022801"/>
    </source>
</evidence>
<keyword evidence="1" id="KW-0378">Hydrolase</keyword>